<reference evidence="1" key="1">
    <citation type="submission" date="2020-05" db="EMBL/GenBank/DDBJ databases">
        <authorList>
            <person name="Chiriac C."/>
            <person name="Salcher M."/>
            <person name="Ghai R."/>
            <person name="Kavagutti S V."/>
        </authorList>
    </citation>
    <scope>NUCLEOTIDE SEQUENCE</scope>
</reference>
<dbReference type="InterPro" id="IPR010349">
    <property type="entry name" value="Asparaginase_II"/>
</dbReference>
<organism evidence="1">
    <name type="scientific">freshwater metagenome</name>
    <dbReference type="NCBI Taxonomy" id="449393"/>
    <lineage>
        <taxon>unclassified sequences</taxon>
        <taxon>metagenomes</taxon>
        <taxon>ecological metagenomes</taxon>
    </lineage>
</organism>
<name>A0A6J6H388_9ZZZZ</name>
<evidence type="ECO:0000313" key="2">
    <source>
        <dbReference type="EMBL" id="CAB4681366.1"/>
    </source>
</evidence>
<sequence>MPAALAEVIRNEMVESVHYGHLVLLNAKGEVQLAVGDINLPIFPRSCVKPLQARAMVKAGLNLAPKLLALVTASHSGSETHIEIVRQILKSAGLDESALQCALDKPIGEVERKKWGDAPATRIAMNCSGKHAGMLATCIANNWPIENYLAMDHPLQKLILSEIESAASEKSINKTFDGCGAPLFAISTIGLARAIQDVTLADDSASTQIRNAMREYPELVSGVGRLTQRWMSVIPGLLMKEGAEGVQIASLADGRTLAFKISDGGFRPFSVITAAALAHFGVKAPDESVSVFGGGAPVGSIRATF</sequence>
<dbReference type="Pfam" id="PF06089">
    <property type="entry name" value="Asparaginase_II"/>
    <property type="match status" value="1"/>
</dbReference>
<evidence type="ECO:0000313" key="1">
    <source>
        <dbReference type="EMBL" id="CAB4605764.1"/>
    </source>
</evidence>
<evidence type="ECO:0000313" key="3">
    <source>
        <dbReference type="EMBL" id="CAB4877015.1"/>
    </source>
</evidence>
<dbReference type="PANTHER" id="PTHR42110:SF1">
    <property type="entry name" value="L-ASPARAGINASE, PUTATIVE (AFU_ORTHOLOGUE AFUA_3G11890)-RELATED"/>
    <property type="match status" value="1"/>
</dbReference>
<proteinExistence type="predicted"/>
<dbReference type="EMBL" id="CAFBLI010000135">
    <property type="protein sequence ID" value="CAB4877015.1"/>
    <property type="molecule type" value="Genomic_DNA"/>
</dbReference>
<dbReference type="PANTHER" id="PTHR42110">
    <property type="entry name" value="L-ASPARAGINASE, PUTATIVE (AFU_ORTHOLOGUE AFUA_3G11890)-RELATED"/>
    <property type="match status" value="1"/>
</dbReference>
<dbReference type="EMBL" id="CAEZUJ010000055">
    <property type="protein sequence ID" value="CAB4605764.1"/>
    <property type="molecule type" value="Genomic_DNA"/>
</dbReference>
<gene>
    <name evidence="1" type="ORF">UFOPK1811_01113</name>
    <name evidence="2" type="ORF">UFOPK2360_00581</name>
    <name evidence="3" type="ORF">UFOPK3306_01255</name>
</gene>
<protein>
    <submittedName>
        <fullName evidence="1">Unannotated protein</fullName>
    </submittedName>
</protein>
<dbReference type="EMBL" id="CAEZXH010000025">
    <property type="protein sequence ID" value="CAB4681366.1"/>
    <property type="molecule type" value="Genomic_DNA"/>
</dbReference>
<accession>A0A6J6H388</accession>
<dbReference type="AlphaFoldDB" id="A0A6J6H388"/>